<accession>A0A0L6V0B2</accession>
<name>A0A0L6V0B2_9BASI</name>
<dbReference type="AlphaFoldDB" id="A0A0L6V0B2"/>
<reference evidence="1 2" key="1">
    <citation type="submission" date="2015-08" db="EMBL/GenBank/DDBJ databases">
        <title>Next Generation Sequencing and Analysis of the Genome of Puccinia sorghi L Schw, the Causal Agent of Maize Common Rust.</title>
        <authorList>
            <person name="Rochi L."/>
            <person name="Burguener G."/>
            <person name="Darino M."/>
            <person name="Turjanski A."/>
            <person name="Kreff E."/>
            <person name="Dieguez M.J."/>
            <person name="Sacco F."/>
        </authorList>
    </citation>
    <scope>NUCLEOTIDE SEQUENCE [LARGE SCALE GENOMIC DNA]</scope>
    <source>
        <strain evidence="1 2">RO10H11247</strain>
    </source>
</reference>
<comment type="caution">
    <text evidence="1">The sequence shown here is derived from an EMBL/GenBank/DDBJ whole genome shotgun (WGS) entry which is preliminary data.</text>
</comment>
<sequence>MSQRDIFNKPNTSQFPPQHLHTNAKTLLDMDKQAKLEGYSAADCATLVFAVKEVLPLGSQERTKVQDLYN</sequence>
<proteinExistence type="predicted"/>
<dbReference type="VEuPathDB" id="FungiDB:VP01_309g6"/>
<organism evidence="1 2">
    <name type="scientific">Puccinia sorghi</name>
    <dbReference type="NCBI Taxonomy" id="27349"/>
    <lineage>
        <taxon>Eukaryota</taxon>
        <taxon>Fungi</taxon>
        <taxon>Dikarya</taxon>
        <taxon>Basidiomycota</taxon>
        <taxon>Pucciniomycotina</taxon>
        <taxon>Pucciniomycetes</taxon>
        <taxon>Pucciniales</taxon>
        <taxon>Pucciniaceae</taxon>
        <taxon>Puccinia</taxon>
    </lineage>
</organism>
<evidence type="ECO:0000313" key="1">
    <source>
        <dbReference type="EMBL" id="KNZ53927.1"/>
    </source>
</evidence>
<keyword evidence="2" id="KW-1185">Reference proteome</keyword>
<evidence type="ECO:0000313" key="2">
    <source>
        <dbReference type="Proteomes" id="UP000037035"/>
    </source>
</evidence>
<protein>
    <submittedName>
        <fullName evidence="1">Uncharacterized protein</fullName>
    </submittedName>
</protein>
<gene>
    <name evidence="1" type="ORF">VP01_309g6</name>
</gene>
<dbReference type="EMBL" id="LAVV01008057">
    <property type="protein sequence ID" value="KNZ53927.1"/>
    <property type="molecule type" value="Genomic_DNA"/>
</dbReference>
<dbReference type="Proteomes" id="UP000037035">
    <property type="component" value="Unassembled WGS sequence"/>
</dbReference>